<name>A0A0A9WHU1_LYGHE</name>
<reference evidence="1" key="1">
    <citation type="journal article" date="2014" name="PLoS ONE">
        <title>Transcriptome-Based Identification of ABC Transporters in the Western Tarnished Plant Bug Lygus hesperus.</title>
        <authorList>
            <person name="Hull J.J."/>
            <person name="Chaney K."/>
            <person name="Geib S.M."/>
            <person name="Fabrick J.A."/>
            <person name="Brent C.S."/>
            <person name="Walsh D."/>
            <person name="Lavine L.C."/>
        </authorList>
    </citation>
    <scope>NUCLEOTIDE SEQUENCE</scope>
</reference>
<dbReference type="AlphaFoldDB" id="A0A0A9WHU1"/>
<organism evidence="1">
    <name type="scientific">Lygus hesperus</name>
    <name type="common">Western plant bug</name>
    <dbReference type="NCBI Taxonomy" id="30085"/>
    <lineage>
        <taxon>Eukaryota</taxon>
        <taxon>Metazoa</taxon>
        <taxon>Ecdysozoa</taxon>
        <taxon>Arthropoda</taxon>
        <taxon>Hexapoda</taxon>
        <taxon>Insecta</taxon>
        <taxon>Pterygota</taxon>
        <taxon>Neoptera</taxon>
        <taxon>Paraneoptera</taxon>
        <taxon>Hemiptera</taxon>
        <taxon>Heteroptera</taxon>
        <taxon>Panheteroptera</taxon>
        <taxon>Cimicomorpha</taxon>
        <taxon>Miridae</taxon>
        <taxon>Mirini</taxon>
        <taxon>Lygus</taxon>
    </lineage>
</organism>
<accession>A0A0A9WHU1</accession>
<gene>
    <name evidence="1" type="primary">DNASE1L1</name>
    <name evidence="1" type="ORF">CM83_9661</name>
</gene>
<sequence length="206" mass="23852">YETSSYRSLSCHNLRRIVSSSESFHAFIVHIFEKMDQLLKDLVNVLHNSRQFTHSQLELLHCVGFLNDLSLPAQNYGEHMKKMMSSLSDALFCGTFFNNKSVYFQRNHLSKLLNFILSLSTFDEVCSELFNSIFSDPHKAVHFYDQFEHEIIKFIIGGINEQHWSCLGAFNCGVKMRIVNKILTKTRSWTGMNKFAVCLMKSFTVS</sequence>
<proteinExistence type="predicted"/>
<reference evidence="1" key="2">
    <citation type="submission" date="2014-07" db="EMBL/GenBank/DDBJ databases">
        <authorList>
            <person name="Hull J."/>
        </authorList>
    </citation>
    <scope>NUCLEOTIDE SEQUENCE</scope>
</reference>
<dbReference type="EMBL" id="GBHO01036633">
    <property type="protein sequence ID" value="JAG06971.1"/>
    <property type="molecule type" value="Transcribed_RNA"/>
</dbReference>
<evidence type="ECO:0000313" key="1">
    <source>
        <dbReference type="EMBL" id="JAG06971.1"/>
    </source>
</evidence>
<feature type="non-terminal residue" evidence="1">
    <location>
        <position position="206"/>
    </location>
</feature>
<protein>
    <submittedName>
        <fullName evidence="1">Deoxyribonuclease-1-like 1</fullName>
    </submittedName>
</protein>
<feature type="non-terminal residue" evidence="1">
    <location>
        <position position="1"/>
    </location>
</feature>